<feature type="domain" description="Ubiquitin-like protease family profile" evidence="8">
    <location>
        <begin position="584"/>
        <end position="756"/>
    </location>
</feature>
<dbReference type="GO" id="GO:0008234">
    <property type="term" value="F:cysteine-type peptidase activity"/>
    <property type="evidence" value="ECO:0007669"/>
    <property type="project" value="UniProtKB-KW"/>
</dbReference>
<reference evidence="9" key="1">
    <citation type="submission" date="2023-06" db="EMBL/GenBank/DDBJ databases">
        <title>Conoideocrella luteorostrata (Hypocreales: Clavicipitaceae), a potential biocontrol fungus for elongate hemlock scale in United States Christmas tree production areas.</title>
        <authorList>
            <person name="Barrett H."/>
            <person name="Lovett B."/>
            <person name="Macias A.M."/>
            <person name="Stajich J.E."/>
            <person name="Kasson M.T."/>
        </authorList>
    </citation>
    <scope>NUCLEOTIDE SEQUENCE</scope>
    <source>
        <strain evidence="9">ARSEF 14590</strain>
    </source>
</reference>
<evidence type="ECO:0000256" key="7">
    <source>
        <dbReference type="SAM" id="SignalP"/>
    </source>
</evidence>
<evidence type="ECO:0000256" key="5">
    <source>
        <dbReference type="SAM" id="Coils"/>
    </source>
</evidence>
<dbReference type="Gene3D" id="3.40.395.10">
    <property type="entry name" value="Adenoviral Proteinase, Chain A"/>
    <property type="match status" value="1"/>
</dbReference>
<dbReference type="PROSITE" id="PS50600">
    <property type="entry name" value="ULP_PROTEASE"/>
    <property type="match status" value="1"/>
</dbReference>
<dbReference type="AlphaFoldDB" id="A0AAJ0G297"/>
<dbReference type="EMBL" id="JASWJB010000011">
    <property type="protein sequence ID" value="KAK2612854.1"/>
    <property type="molecule type" value="Genomic_DNA"/>
</dbReference>
<comment type="similarity">
    <text evidence="1">Belongs to the peptidase C48 family.</text>
</comment>
<keyword evidence="2" id="KW-0645">Protease</keyword>
<evidence type="ECO:0000256" key="2">
    <source>
        <dbReference type="ARBA" id="ARBA00022670"/>
    </source>
</evidence>
<accession>A0AAJ0G297</accession>
<keyword evidence="5" id="KW-0175">Coiled coil</keyword>
<dbReference type="PANTHER" id="PTHR46915">
    <property type="entry name" value="UBIQUITIN-LIKE PROTEASE 4-RELATED"/>
    <property type="match status" value="1"/>
</dbReference>
<feature type="signal peptide" evidence="7">
    <location>
        <begin position="1"/>
        <end position="19"/>
    </location>
</feature>
<comment type="caution">
    <text evidence="9">The sequence shown here is derived from an EMBL/GenBank/DDBJ whole genome shotgun (WGS) entry which is preliminary data.</text>
</comment>
<dbReference type="PANTHER" id="PTHR46915:SF2">
    <property type="entry name" value="UBIQUITIN-LIKE PROTEASE 4"/>
    <property type="match status" value="1"/>
</dbReference>
<name>A0AAJ0G297_9HYPO</name>
<dbReference type="InterPro" id="IPR038765">
    <property type="entry name" value="Papain-like_cys_pep_sf"/>
</dbReference>
<evidence type="ECO:0000259" key="8">
    <source>
        <dbReference type="PROSITE" id="PS50600"/>
    </source>
</evidence>
<gene>
    <name evidence="9" type="ORF">QQS21_001134</name>
</gene>
<dbReference type="GO" id="GO:0006508">
    <property type="term" value="P:proteolysis"/>
    <property type="evidence" value="ECO:0007669"/>
    <property type="project" value="UniProtKB-KW"/>
</dbReference>
<dbReference type="GO" id="GO:0019783">
    <property type="term" value="F:ubiquitin-like protein peptidase activity"/>
    <property type="evidence" value="ECO:0007669"/>
    <property type="project" value="UniProtKB-ARBA"/>
</dbReference>
<evidence type="ECO:0000256" key="6">
    <source>
        <dbReference type="SAM" id="MobiDB-lite"/>
    </source>
</evidence>
<dbReference type="Pfam" id="PF02902">
    <property type="entry name" value="Peptidase_C48"/>
    <property type="match status" value="1"/>
</dbReference>
<feature type="chain" id="PRO_5042482533" description="Ubiquitin-like protease family profile domain-containing protein" evidence="7">
    <location>
        <begin position="20"/>
        <end position="796"/>
    </location>
</feature>
<dbReference type="Proteomes" id="UP001251528">
    <property type="component" value="Unassembled WGS sequence"/>
</dbReference>
<evidence type="ECO:0000313" key="9">
    <source>
        <dbReference type="EMBL" id="KAK2612854.1"/>
    </source>
</evidence>
<dbReference type="InterPro" id="IPR003653">
    <property type="entry name" value="Peptidase_C48_C"/>
</dbReference>
<organism evidence="9 10">
    <name type="scientific">Conoideocrella luteorostrata</name>
    <dbReference type="NCBI Taxonomy" id="1105319"/>
    <lineage>
        <taxon>Eukaryota</taxon>
        <taxon>Fungi</taxon>
        <taxon>Dikarya</taxon>
        <taxon>Ascomycota</taxon>
        <taxon>Pezizomycotina</taxon>
        <taxon>Sordariomycetes</taxon>
        <taxon>Hypocreomycetidae</taxon>
        <taxon>Hypocreales</taxon>
        <taxon>Clavicipitaceae</taxon>
        <taxon>Conoideocrella</taxon>
    </lineage>
</organism>
<protein>
    <recommendedName>
        <fullName evidence="8">Ubiquitin-like protease family profile domain-containing protein</fullName>
    </recommendedName>
</protein>
<evidence type="ECO:0000256" key="3">
    <source>
        <dbReference type="ARBA" id="ARBA00022801"/>
    </source>
</evidence>
<evidence type="ECO:0000313" key="10">
    <source>
        <dbReference type="Proteomes" id="UP001251528"/>
    </source>
</evidence>
<evidence type="ECO:0000256" key="1">
    <source>
        <dbReference type="ARBA" id="ARBA00005234"/>
    </source>
</evidence>
<feature type="compositionally biased region" description="Polar residues" evidence="6">
    <location>
        <begin position="287"/>
        <end position="298"/>
    </location>
</feature>
<keyword evidence="10" id="KW-1185">Reference proteome</keyword>
<proteinExistence type="inferred from homology"/>
<dbReference type="GO" id="GO:0016926">
    <property type="term" value="P:protein desumoylation"/>
    <property type="evidence" value="ECO:0007669"/>
    <property type="project" value="UniProtKB-ARBA"/>
</dbReference>
<feature type="region of interest" description="Disordered" evidence="6">
    <location>
        <begin position="257"/>
        <end position="306"/>
    </location>
</feature>
<keyword evidence="3" id="KW-0378">Hydrolase</keyword>
<feature type="coiled-coil region" evidence="5">
    <location>
        <begin position="510"/>
        <end position="540"/>
    </location>
</feature>
<dbReference type="SUPFAM" id="SSF54001">
    <property type="entry name" value="Cysteine proteinases"/>
    <property type="match status" value="1"/>
</dbReference>
<keyword evidence="4" id="KW-0788">Thiol protease</keyword>
<keyword evidence="7" id="KW-0732">Signal</keyword>
<sequence>MLLMTSLTSCGGMLKLLMCSVVRNHGSGITESRSYATIPETDELHVANKRRKVTLAVYDFEWLDRDGLDLLMTQYDHLRDCFQRARAIVRQGPSRVQMNRILRPLLCVLADNEGDLNKLHSGEIGCDLSALFLLLCGRMFTFLDTVYEIGSFIKAKDKYAKVPETYQYPISPETRETVIRTKNFMSSPGLVSVLSEILAIDGHLADGYPLPLDMINHVILDMAAVEHSFIIPSYVMPNDFHRKLIAEVLPRMLETESGKTIPGSYPEIESGTGEEPVSISEHGDGNDTPNTGILSHSSPRPHIAKVNSTKTECVKVRLLAAKLSQTTPAGFRAKFYGRGDTHNASKEKYITNFEAKHPVNDHDIGAISSILKNRKTPKRLTMRRAPKSVRFTEGTLTTRGWTHMGLDVPKLFDTDEGLKSSFLVGDVQPMRPGLATRTFSSQGVDFDDIKSPELEHTSRNTESIFRRNRLHMSKKRSNDDIDPALAIENILSLPPIETLAISDDTKAGIAVKKERAAQKAAEEARKLAEQRTQKEREERLARSGGLRIPDQPLVSSLSSDWLARAHATLRAGAATTLATTAEGVDLRRHDFAKIVPPTEWLNDEIVNGSLNWLDHFINMAAGIKDVKNNTRKCLTMSSFFFKRLQEQGVTRTQRTLRRNGVDKNNLLDVDSILLPICEHSHWTLLVICPSKKTIAHIDSLNPRGSQQYIRLGLAWLKDILEEQFLDVDWKVVRHEAPMQTNGYDCGVHTITNGMCIALGLNPIDSYTSEDMPHQRLRLASMLLNGGFKGDFDLRVY</sequence>
<evidence type="ECO:0000256" key="4">
    <source>
        <dbReference type="ARBA" id="ARBA00022807"/>
    </source>
</evidence>